<dbReference type="Proteomes" id="UP000243338">
    <property type="component" value="Unassembled WGS sequence"/>
</dbReference>
<dbReference type="AlphaFoldDB" id="A0A1H9Y3R6"/>
<keyword evidence="2" id="KW-1185">Reference proteome</keyword>
<gene>
    <name evidence="1" type="ORF">SAMN04488587_0217</name>
</gene>
<reference evidence="2" key="1">
    <citation type="submission" date="2016-10" db="EMBL/GenBank/DDBJ databases">
        <authorList>
            <person name="Varghese N."/>
            <person name="Submissions S."/>
        </authorList>
    </citation>
    <scope>NUCLEOTIDE SEQUENCE [LARGE SCALE GENOMIC DNA]</scope>
    <source>
        <strain evidence="2">SLH 33</strain>
    </source>
</reference>
<sequence length="77" mass="9300">MDREPISRPEFDGLIESGFPNNDVIFFTERNWQTRFRSSFFAHNKYQQCLTDGLYKCKRDFLKIINIIHIQKAFHKT</sequence>
<name>A0A1H9Y3R6_9EURY</name>
<dbReference type="STRING" id="1353158.SAMN04488587_0217"/>
<protein>
    <submittedName>
        <fullName evidence="1">Uncharacterized protein</fullName>
    </submittedName>
</protein>
<accession>A0A1H9Y3R6</accession>
<organism evidence="1 2">
    <name type="scientific">Methanococcoides vulcani</name>
    <dbReference type="NCBI Taxonomy" id="1353158"/>
    <lineage>
        <taxon>Archaea</taxon>
        <taxon>Methanobacteriati</taxon>
        <taxon>Methanobacteriota</taxon>
        <taxon>Stenosarchaea group</taxon>
        <taxon>Methanomicrobia</taxon>
        <taxon>Methanosarcinales</taxon>
        <taxon>Methanosarcinaceae</taxon>
        <taxon>Methanococcoides</taxon>
    </lineage>
</organism>
<dbReference type="EMBL" id="FOHQ01000001">
    <property type="protein sequence ID" value="SES63497.1"/>
    <property type="molecule type" value="Genomic_DNA"/>
</dbReference>
<evidence type="ECO:0000313" key="1">
    <source>
        <dbReference type="EMBL" id="SES63497.1"/>
    </source>
</evidence>
<proteinExistence type="predicted"/>
<evidence type="ECO:0000313" key="2">
    <source>
        <dbReference type="Proteomes" id="UP000243338"/>
    </source>
</evidence>